<reference evidence="1" key="1">
    <citation type="submission" date="2020-11" db="EMBL/GenBank/DDBJ databases">
        <title>Sequencing the genomes of 1000 actinobacteria strains.</title>
        <authorList>
            <person name="Klenk H.-P."/>
        </authorList>
    </citation>
    <scope>NUCLEOTIDE SEQUENCE</scope>
    <source>
        <strain evidence="1">DSM 45356</strain>
    </source>
</reference>
<name>A0A8J7GKL2_9ACTN</name>
<dbReference type="Proteomes" id="UP000622552">
    <property type="component" value="Unassembled WGS sequence"/>
</dbReference>
<dbReference type="AlphaFoldDB" id="A0A8J7GKL2"/>
<comment type="caution">
    <text evidence="1">The sequence shown here is derived from an EMBL/GenBank/DDBJ whole genome shotgun (WGS) entry which is preliminary data.</text>
</comment>
<proteinExistence type="predicted"/>
<dbReference type="EMBL" id="JADOUF010000001">
    <property type="protein sequence ID" value="MBG6138562.1"/>
    <property type="molecule type" value="Genomic_DNA"/>
</dbReference>
<sequence>MSEQMTPLQAEVALAIHYETSGGFCVTCRDESGTREIWPCPAYRAAVRLLTGMGMLE</sequence>
<keyword evidence="2" id="KW-1185">Reference proteome</keyword>
<accession>A0A8J7GKL2</accession>
<protein>
    <submittedName>
        <fullName evidence="1">Uncharacterized protein</fullName>
    </submittedName>
</protein>
<organism evidence="1 2">
    <name type="scientific">Longispora fulva</name>
    <dbReference type="NCBI Taxonomy" id="619741"/>
    <lineage>
        <taxon>Bacteria</taxon>
        <taxon>Bacillati</taxon>
        <taxon>Actinomycetota</taxon>
        <taxon>Actinomycetes</taxon>
        <taxon>Micromonosporales</taxon>
        <taxon>Micromonosporaceae</taxon>
        <taxon>Longispora</taxon>
    </lineage>
</organism>
<dbReference type="RefSeq" id="WP_197005304.1">
    <property type="nucleotide sequence ID" value="NZ_BONS01000025.1"/>
</dbReference>
<gene>
    <name evidence="1" type="ORF">IW245_004756</name>
</gene>
<evidence type="ECO:0000313" key="2">
    <source>
        <dbReference type="Proteomes" id="UP000622552"/>
    </source>
</evidence>
<evidence type="ECO:0000313" key="1">
    <source>
        <dbReference type="EMBL" id="MBG6138562.1"/>
    </source>
</evidence>